<comment type="caution">
    <text evidence="1">The sequence shown here is derived from an EMBL/GenBank/DDBJ whole genome shotgun (WGS) entry which is preliminary data.</text>
</comment>
<accession>A0A7C9VPV3</accession>
<protein>
    <submittedName>
        <fullName evidence="1">Uncharacterized protein</fullName>
    </submittedName>
</protein>
<gene>
    <name evidence="1" type="ORF">G4V63_27170</name>
</gene>
<name>A0A7C9VPV3_9BRAD</name>
<dbReference type="EMBL" id="JAAMRR010001385">
    <property type="protein sequence ID" value="NGX98752.1"/>
    <property type="molecule type" value="Genomic_DNA"/>
</dbReference>
<evidence type="ECO:0000313" key="2">
    <source>
        <dbReference type="Proteomes" id="UP000480266"/>
    </source>
</evidence>
<sequence>MKLKNELEAPEAAARELLRIAKSLLKEGVAHTYTGITNSQFLYTSCGSVAAYKAGRDLAIAKNWLKFDESGTRIFVLPDGMSI</sequence>
<dbReference type="Proteomes" id="UP000480266">
    <property type="component" value="Unassembled WGS sequence"/>
</dbReference>
<proteinExistence type="predicted"/>
<reference evidence="1" key="1">
    <citation type="submission" date="2020-02" db="EMBL/GenBank/DDBJ databases">
        <title>Draft genome sequence of Candidatus Afipia apatlaquensis IBT-C3, a potential strain for decolorization of textile dyes.</title>
        <authorList>
            <person name="Sanchez-Reyes A."/>
            <person name="Breton-Deval L."/>
            <person name="Mangelson H."/>
            <person name="Sanchez-Flores A."/>
        </authorList>
    </citation>
    <scope>NUCLEOTIDE SEQUENCE [LARGE SCALE GENOMIC DNA]</scope>
    <source>
        <strain evidence="1">IBT-C3</strain>
    </source>
</reference>
<evidence type="ECO:0000313" key="1">
    <source>
        <dbReference type="EMBL" id="NGX98752.1"/>
    </source>
</evidence>
<dbReference type="AlphaFoldDB" id="A0A7C9VPV3"/>
<keyword evidence="2" id="KW-1185">Reference proteome</keyword>
<organism evidence="1 2">
    <name type="scientific">Candidatus Afipia apatlaquensis</name>
    <dbReference type="NCBI Taxonomy" id="2712852"/>
    <lineage>
        <taxon>Bacteria</taxon>
        <taxon>Pseudomonadati</taxon>
        <taxon>Pseudomonadota</taxon>
        <taxon>Alphaproteobacteria</taxon>
        <taxon>Hyphomicrobiales</taxon>
        <taxon>Nitrobacteraceae</taxon>
        <taxon>Afipia</taxon>
    </lineage>
</organism>